<gene>
    <name evidence="3" type="ordered locus">RD1_0047</name>
</gene>
<dbReference type="GO" id="GO:0016020">
    <property type="term" value="C:membrane"/>
    <property type="evidence" value="ECO:0007669"/>
    <property type="project" value="InterPro"/>
</dbReference>
<dbReference type="Gene3D" id="2.40.160.10">
    <property type="entry name" value="Porin"/>
    <property type="match status" value="1"/>
</dbReference>
<dbReference type="STRING" id="375451.RD1_0047"/>
<sequence length="320" mass="32944">MKKILMASTMLVATAGMAAADITFDGFGRFGIVYNDGADDAGDRSDTQLDQRFRLNVVGTTETDGGVEFRARLRLESNDNGDGQGSGGGNVVEAPEFGVRAGGFNVFLGNTSDLIDSGDVVDYYGNGIGLTDFAETSSNFVTGSIISGINGGDEIDPTIKTSYTVGDFTFGASYSDNALDSATEEYQIGAGYKFGNFGVGAAFGNVDGGDFDDTDFWALSFNGDLGSFAFSLLAADSDDQDSVALGASVAVPVGAATDVRFVVSDNGLDSDDSFAATKGDDTAYAVGFRHSLGGGVRLQGGIGENSLGDTVGDLGVIFNF</sequence>
<dbReference type="eggNOG" id="COG3203">
    <property type="taxonomic scope" value="Bacteria"/>
</dbReference>
<evidence type="ECO:0000313" key="4">
    <source>
        <dbReference type="Proteomes" id="UP000007029"/>
    </source>
</evidence>
<dbReference type="KEGG" id="rde:RD1_0047"/>
<dbReference type="HOGENOM" id="CLU_064939_0_0_5"/>
<protein>
    <submittedName>
        <fullName evidence="3">Outer membrane porin, putative</fullName>
    </submittedName>
</protein>
<accession>Q16E08</accession>
<reference evidence="3 4" key="1">
    <citation type="journal article" date="2007" name="J. Bacteriol.">
        <title>The complete genome sequence of Roseobacter denitrificans reveals a mixotrophic rather than photosynthetic metabolism.</title>
        <authorList>
            <person name="Swingley W.D."/>
            <person name="Sadekar S."/>
            <person name="Mastrian S.D."/>
            <person name="Matthies H.J."/>
            <person name="Hao J."/>
            <person name="Ramos H."/>
            <person name="Acharya C.R."/>
            <person name="Conrad A.L."/>
            <person name="Taylor H.L."/>
            <person name="Dejesa L.C."/>
            <person name="Shah M.K."/>
            <person name="O'huallachain M.E."/>
            <person name="Lince M.T."/>
            <person name="Blankenship R.E."/>
            <person name="Beatty J.T."/>
            <person name="Touchman J.W."/>
        </authorList>
    </citation>
    <scope>NUCLEOTIDE SEQUENCE [LARGE SCALE GENOMIC DNA]</scope>
    <source>
        <strain evidence="4">ATCC 33942 / OCh 114</strain>
    </source>
</reference>
<dbReference type="RefSeq" id="WP_011566407.1">
    <property type="nucleotide sequence ID" value="NC_008209.1"/>
</dbReference>
<evidence type="ECO:0000313" key="3">
    <source>
        <dbReference type="EMBL" id="ABG29785.1"/>
    </source>
</evidence>
<name>Q16E08_ROSDO</name>
<dbReference type="Pfam" id="PF13609">
    <property type="entry name" value="Porin_4"/>
    <property type="match status" value="1"/>
</dbReference>
<feature type="signal peptide" evidence="1">
    <location>
        <begin position="1"/>
        <end position="20"/>
    </location>
</feature>
<dbReference type="EMBL" id="CP000362">
    <property type="protein sequence ID" value="ABG29785.1"/>
    <property type="molecule type" value="Genomic_DNA"/>
</dbReference>
<evidence type="ECO:0000259" key="2">
    <source>
        <dbReference type="Pfam" id="PF13609"/>
    </source>
</evidence>
<proteinExistence type="predicted"/>
<organism evidence="3 4">
    <name type="scientific">Roseobacter denitrificans (strain ATCC 33942 / OCh 114)</name>
    <name type="common">Erythrobacter sp. (strain OCh 114)</name>
    <name type="synonym">Roseobacter denitrificans</name>
    <dbReference type="NCBI Taxonomy" id="375451"/>
    <lineage>
        <taxon>Bacteria</taxon>
        <taxon>Pseudomonadati</taxon>
        <taxon>Pseudomonadota</taxon>
        <taxon>Alphaproteobacteria</taxon>
        <taxon>Rhodobacterales</taxon>
        <taxon>Roseobacteraceae</taxon>
        <taxon>Roseobacter</taxon>
    </lineage>
</organism>
<dbReference type="SUPFAM" id="SSF56935">
    <property type="entry name" value="Porins"/>
    <property type="match status" value="1"/>
</dbReference>
<evidence type="ECO:0000256" key="1">
    <source>
        <dbReference type="SAM" id="SignalP"/>
    </source>
</evidence>
<dbReference type="AlphaFoldDB" id="Q16E08"/>
<dbReference type="InterPro" id="IPR033900">
    <property type="entry name" value="Gram_neg_porin_domain"/>
</dbReference>
<dbReference type="OrthoDB" id="7326315at2"/>
<feature type="domain" description="Porin" evidence="2">
    <location>
        <begin position="7"/>
        <end position="306"/>
    </location>
</feature>
<keyword evidence="4" id="KW-1185">Reference proteome</keyword>
<feature type="chain" id="PRO_5004184155" evidence="1">
    <location>
        <begin position="21"/>
        <end position="320"/>
    </location>
</feature>
<dbReference type="Proteomes" id="UP000007029">
    <property type="component" value="Chromosome"/>
</dbReference>
<dbReference type="GO" id="GO:0015288">
    <property type="term" value="F:porin activity"/>
    <property type="evidence" value="ECO:0007669"/>
    <property type="project" value="InterPro"/>
</dbReference>
<keyword evidence="1" id="KW-0732">Signal</keyword>
<dbReference type="InterPro" id="IPR023614">
    <property type="entry name" value="Porin_dom_sf"/>
</dbReference>